<proteinExistence type="predicted"/>
<dbReference type="Gene3D" id="3.40.50.2300">
    <property type="match status" value="1"/>
</dbReference>
<feature type="domain" description="Response regulatory" evidence="8">
    <location>
        <begin position="5"/>
        <end position="118"/>
    </location>
</feature>
<evidence type="ECO:0000256" key="5">
    <source>
        <dbReference type="ARBA" id="ARBA00024867"/>
    </source>
</evidence>
<keyword evidence="3 7" id="KW-0238">DNA-binding</keyword>
<dbReference type="InterPro" id="IPR036388">
    <property type="entry name" value="WH-like_DNA-bd_sf"/>
</dbReference>
<dbReference type="SMART" id="SM00448">
    <property type="entry name" value="REC"/>
    <property type="match status" value="1"/>
</dbReference>
<dbReference type="Gene3D" id="1.10.10.10">
    <property type="entry name" value="Winged helix-like DNA-binding domain superfamily/Winged helix DNA-binding domain"/>
    <property type="match status" value="1"/>
</dbReference>
<dbReference type="GO" id="GO:0005829">
    <property type="term" value="C:cytosol"/>
    <property type="evidence" value="ECO:0007669"/>
    <property type="project" value="TreeGrafter"/>
</dbReference>
<dbReference type="PANTHER" id="PTHR48111">
    <property type="entry name" value="REGULATOR OF RPOS"/>
    <property type="match status" value="1"/>
</dbReference>
<dbReference type="AlphaFoldDB" id="A0A174FWY5"/>
<evidence type="ECO:0000259" key="8">
    <source>
        <dbReference type="PROSITE" id="PS50110"/>
    </source>
</evidence>
<dbReference type="PROSITE" id="PS50110">
    <property type="entry name" value="RESPONSE_REGULATORY"/>
    <property type="match status" value="1"/>
</dbReference>
<keyword evidence="6" id="KW-0597">Phosphoprotein</keyword>
<evidence type="ECO:0000313" key="10">
    <source>
        <dbReference type="EMBL" id="CUO54724.1"/>
    </source>
</evidence>
<dbReference type="InterPro" id="IPR001789">
    <property type="entry name" value="Sig_transdc_resp-reg_receiver"/>
</dbReference>
<dbReference type="Pfam" id="PF00486">
    <property type="entry name" value="Trans_reg_C"/>
    <property type="match status" value="1"/>
</dbReference>
<dbReference type="InterPro" id="IPR039420">
    <property type="entry name" value="WalR-like"/>
</dbReference>
<dbReference type="PROSITE" id="PS51755">
    <property type="entry name" value="OMPR_PHOB"/>
    <property type="match status" value="1"/>
</dbReference>
<evidence type="ECO:0000313" key="13">
    <source>
        <dbReference type="Proteomes" id="UP000366766"/>
    </source>
</evidence>
<evidence type="ECO:0000256" key="1">
    <source>
        <dbReference type="ARBA" id="ARBA00018672"/>
    </source>
</evidence>
<dbReference type="GO" id="GO:0032993">
    <property type="term" value="C:protein-DNA complex"/>
    <property type="evidence" value="ECO:0007669"/>
    <property type="project" value="TreeGrafter"/>
</dbReference>
<keyword evidence="4" id="KW-0804">Transcription</keyword>
<keyword evidence="2" id="KW-0805">Transcription regulation</keyword>
<feature type="domain" description="OmpR/PhoB-type" evidence="9">
    <location>
        <begin position="127"/>
        <end position="223"/>
    </location>
</feature>
<gene>
    <name evidence="10" type="primary">graR_2</name>
    <name evidence="11" type="ORF">BWLFYP14_00684</name>
    <name evidence="10" type="ORF">ERS852478_03147</name>
</gene>
<evidence type="ECO:0000256" key="4">
    <source>
        <dbReference type="ARBA" id="ARBA00023163"/>
    </source>
</evidence>
<dbReference type="GO" id="GO:0006355">
    <property type="term" value="P:regulation of DNA-templated transcription"/>
    <property type="evidence" value="ECO:0007669"/>
    <property type="project" value="InterPro"/>
</dbReference>
<reference evidence="10 12" key="1">
    <citation type="submission" date="2015-09" db="EMBL/GenBank/DDBJ databases">
        <authorList>
            <consortium name="Pathogen Informatics"/>
        </authorList>
    </citation>
    <scope>NUCLEOTIDE SEQUENCE [LARGE SCALE GENOMIC DNA]</scope>
    <source>
        <strain evidence="10 12">2789STDY5834863</strain>
    </source>
</reference>
<evidence type="ECO:0000256" key="6">
    <source>
        <dbReference type="PROSITE-ProRule" id="PRU00169"/>
    </source>
</evidence>
<dbReference type="CDD" id="cd00383">
    <property type="entry name" value="trans_reg_C"/>
    <property type="match status" value="1"/>
</dbReference>
<protein>
    <recommendedName>
        <fullName evidence="1">Stage 0 sporulation protein A homolog</fullName>
    </recommendedName>
</protein>
<dbReference type="GO" id="GO:0000976">
    <property type="term" value="F:transcription cis-regulatory region binding"/>
    <property type="evidence" value="ECO:0007669"/>
    <property type="project" value="TreeGrafter"/>
</dbReference>
<dbReference type="SMART" id="SM00862">
    <property type="entry name" value="Trans_reg_C"/>
    <property type="match status" value="1"/>
</dbReference>
<evidence type="ECO:0000313" key="11">
    <source>
        <dbReference type="EMBL" id="VUX62935.1"/>
    </source>
</evidence>
<dbReference type="PANTHER" id="PTHR48111:SF43">
    <property type="entry name" value="STAGE 0 SPORULATION PROTEIN A HOMOLOG"/>
    <property type="match status" value="1"/>
</dbReference>
<comment type="function">
    <text evidence="5">May play the central regulatory role in sporulation. It may be an element of the effector pathway responsible for the activation of sporulation genes in response to nutritional stress. Spo0A may act in concert with spo0H (a sigma factor) to control the expression of some genes that are critical to the sporulation process.</text>
</comment>
<reference evidence="11 13" key="2">
    <citation type="submission" date="2019-07" db="EMBL/GenBank/DDBJ databases">
        <authorList>
            <person name="Chang H.-W."/>
            <person name="Raman A."/>
            <person name="Venkatesh S."/>
            <person name="Gehrig J."/>
        </authorList>
    </citation>
    <scope>NUCLEOTIDE SEQUENCE [LARGE SCALE GENOMIC DNA]</scope>
    <source>
        <strain evidence="11">Blautia_wexlerae_LFYP_14</strain>
    </source>
</reference>
<dbReference type="EMBL" id="CYZN01000027">
    <property type="protein sequence ID" value="CUO54724.1"/>
    <property type="molecule type" value="Genomic_DNA"/>
</dbReference>
<evidence type="ECO:0000256" key="3">
    <source>
        <dbReference type="ARBA" id="ARBA00023125"/>
    </source>
</evidence>
<accession>A0A174FWY5</accession>
<feature type="modified residue" description="4-aspartylphosphate" evidence="6">
    <location>
        <position position="54"/>
    </location>
</feature>
<sequence length="223" mass="25102">MKLSKIMIIEDDPVIQGELQTLLNGNGYTTLGVRNFSTVTEQIQDEKPHLILLDIKLPGENGFALCSKIRTFSEVPIIFVTSCNTDMDELNSIMLGGDAFITKPYNTAILLAKIASLLKKTYPAQQQEKIVYGDAVLHLESSSLDYNGRSVELTKNELKILYYLFKNGGKICSRGDMIEYLWDNQLYVDDNALSVNINRIREKLAGIGLTDFIKTKHRQGYTI</sequence>
<evidence type="ECO:0000256" key="2">
    <source>
        <dbReference type="ARBA" id="ARBA00023015"/>
    </source>
</evidence>
<evidence type="ECO:0000259" key="9">
    <source>
        <dbReference type="PROSITE" id="PS51755"/>
    </source>
</evidence>
<dbReference type="EMBL" id="CABHOF010000015">
    <property type="protein sequence ID" value="VUX62935.1"/>
    <property type="molecule type" value="Genomic_DNA"/>
</dbReference>
<dbReference type="SUPFAM" id="SSF52172">
    <property type="entry name" value="CheY-like"/>
    <property type="match status" value="1"/>
</dbReference>
<dbReference type="InterPro" id="IPR011006">
    <property type="entry name" value="CheY-like_superfamily"/>
</dbReference>
<dbReference type="InterPro" id="IPR001867">
    <property type="entry name" value="OmpR/PhoB-type_DNA-bd"/>
</dbReference>
<evidence type="ECO:0000313" key="12">
    <source>
        <dbReference type="Proteomes" id="UP000095431"/>
    </source>
</evidence>
<keyword evidence="13" id="KW-1185">Reference proteome</keyword>
<name>A0A174FWY5_9FIRM</name>
<dbReference type="Pfam" id="PF00072">
    <property type="entry name" value="Response_reg"/>
    <property type="match status" value="1"/>
</dbReference>
<organism evidence="10 12">
    <name type="scientific">Blautia wexlerae</name>
    <dbReference type="NCBI Taxonomy" id="418240"/>
    <lineage>
        <taxon>Bacteria</taxon>
        <taxon>Bacillati</taxon>
        <taxon>Bacillota</taxon>
        <taxon>Clostridia</taxon>
        <taxon>Lachnospirales</taxon>
        <taxon>Lachnospiraceae</taxon>
        <taxon>Blautia</taxon>
    </lineage>
</organism>
<evidence type="ECO:0000256" key="7">
    <source>
        <dbReference type="PROSITE-ProRule" id="PRU01091"/>
    </source>
</evidence>
<dbReference type="Proteomes" id="UP000366766">
    <property type="component" value="Unassembled WGS sequence"/>
</dbReference>
<dbReference type="RefSeq" id="WP_055201200.1">
    <property type="nucleotide sequence ID" value="NZ_AP031426.1"/>
</dbReference>
<dbReference type="Proteomes" id="UP000095431">
    <property type="component" value="Unassembled WGS sequence"/>
</dbReference>
<feature type="DNA-binding region" description="OmpR/PhoB-type" evidence="7">
    <location>
        <begin position="127"/>
        <end position="223"/>
    </location>
</feature>
<dbReference type="GO" id="GO:0000156">
    <property type="term" value="F:phosphorelay response regulator activity"/>
    <property type="evidence" value="ECO:0007669"/>
    <property type="project" value="TreeGrafter"/>
</dbReference>